<evidence type="ECO:0000313" key="3">
    <source>
        <dbReference type="Proteomes" id="UP001140272"/>
    </source>
</evidence>
<proteinExistence type="predicted"/>
<evidence type="ECO:0008006" key="4">
    <source>
        <dbReference type="Google" id="ProtNLM"/>
    </source>
</evidence>
<accession>A0A9X2Y2I9</accession>
<dbReference type="AlphaFoldDB" id="A0A9X2Y2I9"/>
<evidence type="ECO:0000256" key="1">
    <source>
        <dbReference type="SAM" id="MobiDB-lite"/>
    </source>
</evidence>
<reference evidence="2" key="1">
    <citation type="submission" date="2020-07" db="EMBL/GenBank/DDBJ databases">
        <authorList>
            <person name="Pettersson B.M.F."/>
            <person name="Behra P.R.K."/>
            <person name="Ramesh M."/>
            <person name="Das S."/>
            <person name="Dasgupta S."/>
            <person name="Kirsebom L.A."/>
        </authorList>
    </citation>
    <scope>NUCLEOTIDE SEQUENCE</scope>
    <source>
        <strain evidence="2">DSM 45406</strain>
    </source>
</reference>
<sequence>MVTAFEFEDAIINTYHAIEPWVRYGFELATYAVGWVPWVGWLAPQIMIFYNFGERIVESLVVNSANWLWGPLPFGEGLANVARDSWDALVQLGRDEWNFWLPPLPPLPLTAEQTTDPAQDGITGTVDEPAAPSAVRPHPVRDALLALAHSLPVRPGAPHNTVRPRLLERIVHQPAAPDTDATPDGEVEGAAAPVDSRNDGIAPTDSDLPIPEPEKADDASQGDTRSADATGDSQQSGGAAEGAEKPSAAGDGAAHTLGGGAVATPSAAVRSSDTSAGLPALPPHRLRTADPARAQPSALRRGDRVGEHRRNARHPSDAVHQRVRAEVGDEVDVQ</sequence>
<feature type="compositionally biased region" description="Basic and acidic residues" evidence="1">
    <location>
        <begin position="300"/>
        <end position="327"/>
    </location>
</feature>
<evidence type="ECO:0000313" key="2">
    <source>
        <dbReference type="EMBL" id="MCV7072677.1"/>
    </source>
</evidence>
<dbReference type="Proteomes" id="UP001140272">
    <property type="component" value="Unassembled WGS sequence"/>
</dbReference>
<organism evidence="2 3">
    <name type="scientific">Mycolicibacterium rufum</name>
    <dbReference type="NCBI Taxonomy" id="318424"/>
    <lineage>
        <taxon>Bacteria</taxon>
        <taxon>Bacillati</taxon>
        <taxon>Actinomycetota</taxon>
        <taxon>Actinomycetes</taxon>
        <taxon>Mycobacteriales</taxon>
        <taxon>Mycobacteriaceae</taxon>
        <taxon>Mycolicibacterium</taxon>
    </lineage>
</organism>
<comment type="caution">
    <text evidence="2">The sequence shown here is derived from an EMBL/GenBank/DDBJ whole genome shotgun (WGS) entry which is preliminary data.</text>
</comment>
<name>A0A9X2Y2I9_9MYCO</name>
<gene>
    <name evidence="2" type="ORF">H7H73_22250</name>
</gene>
<reference evidence="2" key="2">
    <citation type="journal article" date="2022" name="BMC Genomics">
        <title>Comparative genome analysis of mycobacteria focusing on tRNA and non-coding RNA.</title>
        <authorList>
            <person name="Behra P.R.K."/>
            <person name="Pettersson B.M.F."/>
            <person name="Ramesh M."/>
            <person name="Das S."/>
            <person name="Dasgupta S."/>
            <person name="Kirsebom L.A."/>
        </authorList>
    </citation>
    <scope>NUCLEOTIDE SEQUENCE</scope>
    <source>
        <strain evidence="2">DSM 45406</strain>
    </source>
</reference>
<protein>
    <recommendedName>
        <fullName evidence="4">PE family protein</fullName>
    </recommendedName>
</protein>
<feature type="region of interest" description="Disordered" evidence="1">
    <location>
        <begin position="175"/>
        <end position="334"/>
    </location>
</feature>
<dbReference type="EMBL" id="JACKRN010000739">
    <property type="protein sequence ID" value="MCV7072677.1"/>
    <property type="molecule type" value="Genomic_DNA"/>
</dbReference>